<organism evidence="3 4">
    <name type="scientific">Periophthalmus magnuspinnatus</name>
    <dbReference type="NCBI Taxonomy" id="409849"/>
    <lineage>
        <taxon>Eukaryota</taxon>
        <taxon>Metazoa</taxon>
        <taxon>Chordata</taxon>
        <taxon>Craniata</taxon>
        <taxon>Vertebrata</taxon>
        <taxon>Euteleostomi</taxon>
        <taxon>Actinopterygii</taxon>
        <taxon>Neopterygii</taxon>
        <taxon>Teleostei</taxon>
        <taxon>Neoteleostei</taxon>
        <taxon>Acanthomorphata</taxon>
        <taxon>Gobiaria</taxon>
        <taxon>Gobiiformes</taxon>
        <taxon>Gobioidei</taxon>
        <taxon>Gobiidae</taxon>
        <taxon>Oxudercinae</taxon>
        <taxon>Periophthalmus</taxon>
    </lineage>
</organism>
<dbReference type="Ensembl" id="ENSPMGT00000022959.1">
    <property type="protein sequence ID" value="ENSPMGP00000021554.1"/>
    <property type="gene ID" value="ENSPMGG00000017454.1"/>
</dbReference>
<reference evidence="3" key="1">
    <citation type="submission" date="2025-08" db="UniProtKB">
        <authorList>
            <consortium name="Ensembl"/>
        </authorList>
    </citation>
    <scope>IDENTIFICATION</scope>
</reference>
<reference evidence="3" key="2">
    <citation type="submission" date="2025-09" db="UniProtKB">
        <authorList>
            <consortium name="Ensembl"/>
        </authorList>
    </citation>
    <scope>IDENTIFICATION</scope>
</reference>
<feature type="domain" description="NOL1/NOP2/NSUN 5/7 ferredoxin-like" evidence="2">
    <location>
        <begin position="179"/>
        <end position="235"/>
    </location>
</feature>
<name>A0A3B4AYF2_9GOBI</name>
<dbReference type="Proteomes" id="UP000261520">
    <property type="component" value="Unplaced"/>
</dbReference>
<dbReference type="PANTHER" id="PTHR14663:SF2">
    <property type="entry name" value="METHYLTRANSFERASE NSUN7-RELATED"/>
    <property type="match status" value="1"/>
</dbReference>
<sequence length="257" mass="29624">MMKHGVTAEMEDNSEHLERTARGQTHEGFSDRVYLLASIVFQNSYLEKPAAQRLVNYGKERGLSLPEVTDDEMQRAAYKLAFNSLKCKYSFYLTQQLMSLVVVMLYDFQDRKFVPRECENTDKDIKEVRDVELHLLRFKTKLAASLARWRIKHELLSIECMLPESVRIKQDRASSLMLYAWVNSLKSSVDEVQSVLERAGFSRVRSVGQLQGKTFCQDTHCEDLLVFPTLVRAHLEPTSLLSNHKLIVQVHTAPKDV</sequence>
<dbReference type="Gene3D" id="3.30.70.1170">
    <property type="entry name" value="Sun protein, domain 3"/>
    <property type="match status" value="1"/>
</dbReference>
<feature type="region of interest" description="Disordered" evidence="1">
    <location>
        <begin position="1"/>
        <end position="22"/>
    </location>
</feature>
<dbReference type="PANTHER" id="PTHR14663">
    <property type="entry name" value="METHYLTRANSFERASE NSUN7-RELATED"/>
    <property type="match status" value="1"/>
</dbReference>
<evidence type="ECO:0000313" key="4">
    <source>
        <dbReference type="Proteomes" id="UP000261520"/>
    </source>
</evidence>
<dbReference type="Pfam" id="PF21148">
    <property type="entry name" value="NSUN5_fdxn-like"/>
    <property type="match status" value="1"/>
</dbReference>
<feature type="compositionally biased region" description="Basic and acidic residues" evidence="1">
    <location>
        <begin position="13"/>
        <end position="22"/>
    </location>
</feature>
<dbReference type="InterPro" id="IPR042620">
    <property type="entry name" value="NSUN7"/>
</dbReference>
<evidence type="ECO:0000313" key="3">
    <source>
        <dbReference type="Ensembl" id="ENSPMGP00000021554.1"/>
    </source>
</evidence>
<dbReference type="InterPro" id="IPR049561">
    <property type="entry name" value="NSUN5_7_fdxn-like"/>
</dbReference>
<dbReference type="SMR" id="A0A3B4AYF2"/>
<keyword evidence="4" id="KW-1185">Reference proteome</keyword>
<proteinExistence type="predicted"/>
<dbReference type="AlphaFoldDB" id="A0A3B4AYF2"/>
<dbReference type="STRING" id="409849.ENSPMGP00000021554"/>
<evidence type="ECO:0000256" key="1">
    <source>
        <dbReference type="SAM" id="MobiDB-lite"/>
    </source>
</evidence>
<evidence type="ECO:0000259" key="2">
    <source>
        <dbReference type="Pfam" id="PF21148"/>
    </source>
</evidence>
<accession>A0A3B4AYF2</accession>
<protein>
    <recommendedName>
        <fullName evidence="2">NOL1/NOP2/NSUN 5/7 ferredoxin-like domain-containing protein</fullName>
    </recommendedName>
</protein>